<gene>
    <name evidence="1" type="ORF">HID58_062140</name>
</gene>
<keyword evidence="2" id="KW-1185">Reference proteome</keyword>
<evidence type="ECO:0000313" key="1">
    <source>
        <dbReference type="EMBL" id="KAH0886044.1"/>
    </source>
</evidence>
<dbReference type="EMBL" id="JAGKQM010000014">
    <property type="protein sequence ID" value="KAH0886044.1"/>
    <property type="molecule type" value="Genomic_DNA"/>
</dbReference>
<accession>A0ABQ8A0N9</accession>
<comment type="caution">
    <text evidence="1">The sequence shown here is derived from an EMBL/GenBank/DDBJ whole genome shotgun (WGS) entry which is preliminary data.</text>
</comment>
<name>A0ABQ8A0N9_BRANA</name>
<dbReference type="Proteomes" id="UP000824890">
    <property type="component" value="Unassembled WGS sequence"/>
</dbReference>
<protein>
    <submittedName>
        <fullName evidence="1">Uncharacterized protein</fullName>
    </submittedName>
</protein>
<reference evidence="1 2" key="1">
    <citation type="submission" date="2021-05" db="EMBL/GenBank/DDBJ databases">
        <title>Genome Assembly of Synthetic Allotetraploid Brassica napus Reveals Homoeologous Exchanges between Subgenomes.</title>
        <authorList>
            <person name="Davis J.T."/>
        </authorList>
    </citation>
    <scope>NUCLEOTIDE SEQUENCE [LARGE SCALE GENOMIC DNA]</scope>
    <source>
        <strain evidence="2">cv. Da-Ae</strain>
        <tissue evidence="1">Seedling</tissue>
    </source>
</reference>
<evidence type="ECO:0000313" key="2">
    <source>
        <dbReference type="Proteomes" id="UP000824890"/>
    </source>
</evidence>
<feature type="non-terminal residue" evidence="1">
    <location>
        <position position="1"/>
    </location>
</feature>
<proteinExistence type="predicted"/>
<sequence length="188" mass="21596">WRHLIEAFFSHSTIIQASLSVHRPNTFKNLLSEDSVYELNTFDPNFPFTESPHVLFVSLTKLFSWSLWSLLKRLNGSRGRASGFGITNNLWYYPTRLLIYHLSTYIHFVDVVGQVRGLELLTMKRHKVSTHKVLQSGHTPCLCSHSNVCLSVFADLDRLLDANLLWSCDEPKVVVATNINPKLLREQN</sequence>
<organism evidence="1 2">
    <name type="scientific">Brassica napus</name>
    <name type="common">Rape</name>
    <dbReference type="NCBI Taxonomy" id="3708"/>
    <lineage>
        <taxon>Eukaryota</taxon>
        <taxon>Viridiplantae</taxon>
        <taxon>Streptophyta</taxon>
        <taxon>Embryophyta</taxon>
        <taxon>Tracheophyta</taxon>
        <taxon>Spermatophyta</taxon>
        <taxon>Magnoliopsida</taxon>
        <taxon>eudicotyledons</taxon>
        <taxon>Gunneridae</taxon>
        <taxon>Pentapetalae</taxon>
        <taxon>rosids</taxon>
        <taxon>malvids</taxon>
        <taxon>Brassicales</taxon>
        <taxon>Brassicaceae</taxon>
        <taxon>Brassiceae</taxon>
        <taxon>Brassica</taxon>
    </lineage>
</organism>